<dbReference type="SMR" id="T1AB13"/>
<dbReference type="PROSITE" id="PS50109">
    <property type="entry name" value="HIS_KIN"/>
    <property type="match status" value="1"/>
</dbReference>
<dbReference type="GO" id="GO:0000155">
    <property type="term" value="F:phosphorelay sensor kinase activity"/>
    <property type="evidence" value="ECO:0007669"/>
    <property type="project" value="InterPro"/>
</dbReference>
<evidence type="ECO:0000256" key="14">
    <source>
        <dbReference type="ARBA" id="ARBA00023136"/>
    </source>
</evidence>
<keyword evidence="5" id="KW-0997">Cell inner membrane</keyword>
<evidence type="ECO:0000259" key="16">
    <source>
        <dbReference type="PROSITE" id="PS50109"/>
    </source>
</evidence>
<feature type="non-terminal residue" evidence="18">
    <location>
        <position position="1"/>
    </location>
</feature>
<dbReference type="PANTHER" id="PTHR44936:SF5">
    <property type="entry name" value="SENSOR HISTIDINE KINASE ENVZ"/>
    <property type="match status" value="1"/>
</dbReference>
<accession>T1AB13</accession>
<feature type="compositionally biased region" description="Low complexity" evidence="15">
    <location>
        <begin position="204"/>
        <end position="213"/>
    </location>
</feature>
<evidence type="ECO:0000256" key="4">
    <source>
        <dbReference type="ARBA" id="ARBA00022475"/>
    </source>
</evidence>
<dbReference type="Pfam" id="PF02518">
    <property type="entry name" value="HATPase_c"/>
    <property type="match status" value="1"/>
</dbReference>
<evidence type="ECO:0000256" key="15">
    <source>
        <dbReference type="SAM" id="MobiDB-lite"/>
    </source>
</evidence>
<keyword evidence="11" id="KW-0067">ATP-binding</keyword>
<dbReference type="SUPFAM" id="SSF55874">
    <property type="entry name" value="ATPase domain of HSP90 chaperone/DNA topoisomerase II/histidine kinase"/>
    <property type="match status" value="1"/>
</dbReference>
<keyword evidence="12" id="KW-1133">Transmembrane helix</keyword>
<reference evidence="18" key="1">
    <citation type="submission" date="2013-08" db="EMBL/GenBank/DDBJ databases">
        <authorList>
            <person name="Mendez C."/>
            <person name="Richter M."/>
            <person name="Ferrer M."/>
            <person name="Sanchez J."/>
        </authorList>
    </citation>
    <scope>NUCLEOTIDE SEQUENCE</scope>
</reference>
<dbReference type="GO" id="GO:0005524">
    <property type="term" value="F:ATP binding"/>
    <property type="evidence" value="ECO:0007669"/>
    <property type="project" value="UniProtKB-KW"/>
</dbReference>
<dbReference type="SMART" id="SM00388">
    <property type="entry name" value="HisKA"/>
    <property type="match status" value="1"/>
</dbReference>
<dbReference type="InterPro" id="IPR003661">
    <property type="entry name" value="HisK_dim/P_dom"/>
</dbReference>
<evidence type="ECO:0000256" key="8">
    <source>
        <dbReference type="ARBA" id="ARBA00022692"/>
    </source>
</evidence>
<evidence type="ECO:0000256" key="6">
    <source>
        <dbReference type="ARBA" id="ARBA00022553"/>
    </source>
</evidence>
<sequence length="241" mass="27341">RLEERGPQEIVDLSRGFNQMVLNLEKIADDRRVMLAGISHDLRTPLTRIRLGLELLTRQAEPRLTEGLIQDLEEINSILNQFLDYARDESTEPPTMLEWNTLIREVTQRYQESGHSIRLELEPLPPYPGRRLALRRMLVNLFDNAVRYGQRDVEIHTRLEVPRTLRIQILDRGPGLLDAHRQNWLEPFVRGDATRGDGSGAGSGSPSSHGSSPCMAAISRSKTAQWGAAGRSHVFHEYSGF</sequence>
<feature type="domain" description="Histidine kinase" evidence="16">
    <location>
        <begin position="37"/>
        <end position="202"/>
    </location>
</feature>
<dbReference type="InterPro" id="IPR050980">
    <property type="entry name" value="2C_sensor_his_kinase"/>
</dbReference>
<dbReference type="Pfam" id="PF00512">
    <property type="entry name" value="HisKA"/>
    <property type="match status" value="1"/>
</dbReference>
<keyword evidence="4" id="KW-1003">Cell membrane</keyword>
<evidence type="ECO:0000256" key="12">
    <source>
        <dbReference type="ARBA" id="ARBA00022989"/>
    </source>
</evidence>
<dbReference type="InterPro" id="IPR003660">
    <property type="entry name" value="HAMP_dom"/>
</dbReference>
<evidence type="ECO:0000256" key="3">
    <source>
        <dbReference type="ARBA" id="ARBA00012438"/>
    </source>
</evidence>
<protein>
    <recommendedName>
        <fullName evidence="3">histidine kinase</fullName>
        <ecNumber evidence="3">2.7.13.3</ecNumber>
    </recommendedName>
</protein>
<keyword evidence="6" id="KW-0597">Phosphoprotein</keyword>
<dbReference type="GO" id="GO:0005886">
    <property type="term" value="C:plasma membrane"/>
    <property type="evidence" value="ECO:0007669"/>
    <property type="project" value="UniProtKB-SubCell"/>
</dbReference>
<evidence type="ECO:0000256" key="9">
    <source>
        <dbReference type="ARBA" id="ARBA00022741"/>
    </source>
</evidence>
<comment type="subcellular location">
    <subcellularLocation>
        <location evidence="2">Cell inner membrane</location>
        <topology evidence="2">Multi-pass membrane protein</topology>
    </subcellularLocation>
</comment>
<feature type="domain" description="HAMP" evidence="17">
    <location>
        <begin position="1"/>
        <end position="29"/>
    </location>
</feature>
<dbReference type="InterPro" id="IPR036097">
    <property type="entry name" value="HisK_dim/P_sf"/>
</dbReference>
<evidence type="ECO:0000256" key="10">
    <source>
        <dbReference type="ARBA" id="ARBA00022777"/>
    </source>
</evidence>
<evidence type="ECO:0000256" key="13">
    <source>
        <dbReference type="ARBA" id="ARBA00023012"/>
    </source>
</evidence>
<evidence type="ECO:0000313" key="18">
    <source>
        <dbReference type="EMBL" id="EQD57921.1"/>
    </source>
</evidence>
<evidence type="ECO:0000256" key="11">
    <source>
        <dbReference type="ARBA" id="ARBA00022840"/>
    </source>
</evidence>
<proteinExistence type="predicted"/>
<evidence type="ECO:0000256" key="5">
    <source>
        <dbReference type="ARBA" id="ARBA00022519"/>
    </source>
</evidence>
<feature type="region of interest" description="Disordered" evidence="15">
    <location>
        <begin position="190"/>
        <end position="216"/>
    </location>
</feature>
<evidence type="ECO:0000256" key="1">
    <source>
        <dbReference type="ARBA" id="ARBA00000085"/>
    </source>
</evidence>
<dbReference type="AlphaFoldDB" id="T1AB13"/>
<keyword evidence="9" id="KW-0547">Nucleotide-binding</keyword>
<evidence type="ECO:0000256" key="2">
    <source>
        <dbReference type="ARBA" id="ARBA00004429"/>
    </source>
</evidence>
<dbReference type="InterPro" id="IPR003594">
    <property type="entry name" value="HATPase_dom"/>
</dbReference>
<dbReference type="PROSITE" id="PS50885">
    <property type="entry name" value="HAMP"/>
    <property type="match status" value="1"/>
</dbReference>
<dbReference type="CDD" id="cd00082">
    <property type="entry name" value="HisKA"/>
    <property type="match status" value="1"/>
</dbReference>
<reference evidence="18" key="2">
    <citation type="journal article" date="2014" name="ISME J.">
        <title>Microbial stratification in low pH oxic and suboxic macroscopic growths along an acid mine drainage.</title>
        <authorList>
            <person name="Mendez-Garcia C."/>
            <person name="Mesa V."/>
            <person name="Sprenger R.R."/>
            <person name="Richter M."/>
            <person name="Diez M.S."/>
            <person name="Solano J."/>
            <person name="Bargiela R."/>
            <person name="Golyshina O.V."/>
            <person name="Manteca A."/>
            <person name="Ramos J.L."/>
            <person name="Gallego J.R."/>
            <person name="Llorente I."/>
            <person name="Martins Dos Santos V.A."/>
            <person name="Jensen O.N."/>
            <person name="Pelaez A.I."/>
            <person name="Sanchez J."/>
            <person name="Ferrer M."/>
        </authorList>
    </citation>
    <scope>NUCLEOTIDE SEQUENCE</scope>
</reference>
<comment type="catalytic activity">
    <reaction evidence="1">
        <text>ATP + protein L-histidine = ADP + protein N-phospho-L-histidine.</text>
        <dbReference type="EC" id="2.7.13.3"/>
    </reaction>
</comment>
<dbReference type="EMBL" id="AUZZ01003107">
    <property type="protein sequence ID" value="EQD57921.1"/>
    <property type="molecule type" value="Genomic_DNA"/>
</dbReference>
<name>T1AB13_9ZZZZ</name>
<keyword evidence="10 18" id="KW-0418">Kinase</keyword>
<comment type="caution">
    <text evidence="18">The sequence shown here is derived from an EMBL/GenBank/DDBJ whole genome shotgun (WGS) entry which is preliminary data.</text>
</comment>
<dbReference type="PANTHER" id="PTHR44936">
    <property type="entry name" value="SENSOR PROTEIN CREC"/>
    <property type="match status" value="1"/>
</dbReference>
<evidence type="ECO:0000256" key="7">
    <source>
        <dbReference type="ARBA" id="ARBA00022679"/>
    </source>
</evidence>
<gene>
    <name evidence="18" type="ORF">B2A_04610</name>
</gene>
<dbReference type="Gene3D" id="1.10.287.130">
    <property type="match status" value="1"/>
</dbReference>
<dbReference type="InterPro" id="IPR036890">
    <property type="entry name" value="HATPase_C_sf"/>
</dbReference>
<keyword evidence="8" id="KW-0812">Transmembrane</keyword>
<organism evidence="18">
    <name type="scientific">mine drainage metagenome</name>
    <dbReference type="NCBI Taxonomy" id="410659"/>
    <lineage>
        <taxon>unclassified sequences</taxon>
        <taxon>metagenomes</taxon>
        <taxon>ecological metagenomes</taxon>
    </lineage>
</organism>
<dbReference type="Gene3D" id="3.30.565.10">
    <property type="entry name" value="Histidine kinase-like ATPase, C-terminal domain"/>
    <property type="match status" value="1"/>
</dbReference>
<keyword evidence="13" id="KW-0902">Two-component regulatory system</keyword>
<evidence type="ECO:0000259" key="17">
    <source>
        <dbReference type="PROSITE" id="PS50885"/>
    </source>
</evidence>
<keyword evidence="14" id="KW-0472">Membrane</keyword>
<dbReference type="InterPro" id="IPR005467">
    <property type="entry name" value="His_kinase_dom"/>
</dbReference>
<dbReference type="SUPFAM" id="SSF47384">
    <property type="entry name" value="Homodimeric domain of signal transducing histidine kinase"/>
    <property type="match status" value="1"/>
</dbReference>
<feature type="non-terminal residue" evidence="18">
    <location>
        <position position="241"/>
    </location>
</feature>
<keyword evidence="7" id="KW-0808">Transferase</keyword>
<dbReference type="EC" id="2.7.13.3" evidence="3"/>